<dbReference type="EMBL" id="BTRK01000004">
    <property type="protein sequence ID" value="GMR45701.1"/>
    <property type="molecule type" value="Genomic_DNA"/>
</dbReference>
<proteinExistence type="predicted"/>
<keyword evidence="3" id="KW-1185">Reference proteome</keyword>
<comment type="caution">
    <text evidence="2">The sequence shown here is derived from an EMBL/GenBank/DDBJ whole genome shotgun (WGS) entry which is preliminary data.</text>
</comment>
<gene>
    <name evidence="2" type="ORF">PMAYCL1PPCAC_15896</name>
</gene>
<dbReference type="AlphaFoldDB" id="A0AAN5CJV7"/>
<dbReference type="SUPFAM" id="SSF53474">
    <property type="entry name" value="alpha/beta-Hydrolases"/>
    <property type="match status" value="1"/>
</dbReference>
<accession>A0AAN5CJV7</accession>
<evidence type="ECO:0000313" key="3">
    <source>
        <dbReference type="Proteomes" id="UP001328107"/>
    </source>
</evidence>
<evidence type="ECO:0000259" key="1">
    <source>
        <dbReference type="Pfam" id="PF00135"/>
    </source>
</evidence>
<dbReference type="InterPro" id="IPR002018">
    <property type="entry name" value="CarbesteraseB"/>
</dbReference>
<feature type="domain" description="Carboxylesterase type B" evidence="1">
    <location>
        <begin position="1"/>
        <end position="181"/>
    </location>
</feature>
<organism evidence="2 3">
    <name type="scientific">Pristionchus mayeri</name>
    <dbReference type="NCBI Taxonomy" id="1317129"/>
    <lineage>
        <taxon>Eukaryota</taxon>
        <taxon>Metazoa</taxon>
        <taxon>Ecdysozoa</taxon>
        <taxon>Nematoda</taxon>
        <taxon>Chromadorea</taxon>
        <taxon>Rhabditida</taxon>
        <taxon>Rhabditina</taxon>
        <taxon>Diplogasteromorpha</taxon>
        <taxon>Diplogasteroidea</taxon>
        <taxon>Neodiplogasteridae</taxon>
        <taxon>Pristionchus</taxon>
    </lineage>
</organism>
<dbReference type="Proteomes" id="UP001328107">
    <property type="component" value="Unassembled WGS sequence"/>
</dbReference>
<reference evidence="3" key="1">
    <citation type="submission" date="2022-10" db="EMBL/GenBank/DDBJ databases">
        <title>Genome assembly of Pristionchus species.</title>
        <authorList>
            <person name="Yoshida K."/>
            <person name="Sommer R.J."/>
        </authorList>
    </citation>
    <scope>NUCLEOTIDE SEQUENCE [LARGE SCALE GENOMIC DNA]</scope>
    <source>
        <strain evidence="3">RS5460</strain>
    </source>
</reference>
<dbReference type="Gene3D" id="3.40.50.1820">
    <property type="entry name" value="alpha/beta hydrolase"/>
    <property type="match status" value="1"/>
</dbReference>
<name>A0AAN5CJV7_9BILA</name>
<evidence type="ECO:0000313" key="2">
    <source>
        <dbReference type="EMBL" id="GMR45701.1"/>
    </source>
</evidence>
<dbReference type="PANTHER" id="PTHR44590:SF3">
    <property type="entry name" value="CARBOXYLESTERASE TYPE B DOMAIN-CONTAINING PROTEIN"/>
    <property type="match status" value="1"/>
</dbReference>
<feature type="non-terminal residue" evidence="2">
    <location>
        <position position="215"/>
    </location>
</feature>
<sequence>MAGVTKEEAILFLLDKKPTEERFGQMIEFVTDKCSDNHQLMNDLRSLYITDKVLADKGKLMRSIANAMSDHYMNSDTIDLCRKTVSIQDEPVYLYVFDHFNPKIMGLFSWLTPLKDACHACELFYLFNKGIFLNNPRPTGDDRLVMDAFTTSFTNFAKHGNPNGLSKCELPAEWIPVDENNCGRNFVFSSKCHMKEHFFEGRPAKYKEILVKHNV</sequence>
<dbReference type="InterPro" id="IPR029058">
    <property type="entry name" value="AB_hydrolase_fold"/>
</dbReference>
<protein>
    <recommendedName>
        <fullName evidence="1">Carboxylesterase type B domain-containing protein</fullName>
    </recommendedName>
</protein>
<dbReference type="Pfam" id="PF00135">
    <property type="entry name" value="COesterase"/>
    <property type="match status" value="1"/>
</dbReference>
<dbReference type="PANTHER" id="PTHR44590">
    <property type="entry name" value="CARBOXYLIC ESTER HYDROLASE-RELATED"/>
    <property type="match status" value="1"/>
</dbReference>